<dbReference type="PROSITE" id="PS50850">
    <property type="entry name" value="MFS"/>
    <property type="match status" value="1"/>
</dbReference>
<feature type="transmembrane region" description="Helical" evidence="5">
    <location>
        <begin position="125"/>
        <end position="144"/>
    </location>
</feature>
<evidence type="ECO:0000256" key="4">
    <source>
        <dbReference type="ARBA" id="ARBA00023136"/>
    </source>
</evidence>
<keyword evidence="2 5" id="KW-0812">Transmembrane</keyword>
<keyword evidence="8" id="KW-1185">Reference proteome</keyword>
<feature type="transmembrane region" description="Helical" evidence="5">
    <location>
        <begin position="213"/>
        <end position="233"/>
    </location>
</feature>
<keyword evidence="4 5" id="KW-0472">Membrane</keyword>
<proteinExistence type="predicted"/>
<dbReference type="SUPFAM" id="SSF103473">
    <property type="entry name" value="MFS general substrate transporter"/>
    <property type="match status" value="1"/>
</dbReference>
<dbReference type="PANTHER" id="PTHR23501">
    <property type="entry name" value="MAJOR FACILITATOR SUPERFAMILY"/>
    <property type="match status" value="1"/>
</dbReference>
<comment type="subcellular location">
    <subcellularLocation>
        <location evidence="1">Membrane</location>
        <topology evidence="1">Multi-pass membrane protein</topology>
    </subcellularLocation>
</comment>
<feature type="transmembrane region" description="Helical" evidence="5">
    <location>
        <begin position="150"/>
        <end position="171"/>
    </location>
</feature>
<dbReference type="PRINTS" id="PR01036">
    <property type="entry name" value="TCRTETB"/>
</dbReference>
<organism evidence="7 8">
    <name type="scientific">Cladonia borealis</name>
    <dbReference type="NCBI Taxonomy" id="184061"/>
    <lineage>
        <taxon>Eukaryota</taxon>
        <taxon>Fungi</taxon>
        <taxon>Dikarya</taxon>
        <taxon>Ascomycota</taxon>
        <taxon>Pezizomycotina</taxon>
        <taxon>Lecanoromycetes</taxon>
        <taxon>OSLEUM clade</taxon>
        <taxon>Lecanoromycetidae</taxon>
        <taxon>Lecanorales</taxon>
        <taxon>Lecanorineae</taxon>
        <taxon>Cladoniaceae</taxon>
        <taxon>Cladonia</taxon>
    </lineage>
</organism>
<evidence type="ECO:0000313" key="8">
    <source>
        <dbReference type="Proteomes" id="UP001166286"/>
    </source>
</evidence>
<dbReference type="PANTHER" id="PTHR23501:SF43">
    <property type="entry name" value="MULTIDRUG TRANSPORTER, PUTATIVE (AFU_ORTHOLOGUE AFUA_6G03040)-RELATED"/>
    <property type="match status" value="1"/>
</dbReference>
<feature type="transmembrane region" description="Helical" evidence="5">
    <location>
        <begin position="288"/>
        <end position="311"/>
    </location>
</feature>
<feature type="transmembrane region" description="Helical" evidence="5">
    <location>
        <begin position="59"/>
        <end position="83"/>
    </location>
</feature>
<evidence type="ECO:0000256" key="2">
    <source>
        <dbReference type="ARBA" id="ARBA00022692"/>
    </source>
</evidence>
<feature type="transmembrane region" description="Helical" evidence="5">
    <location>
        <begin position="262"/>
        <end position="282"/>
    </location>
</feature>
<keyword evidence="3 5" id="KW-1133">Transmembrane helix</keyword>
<dbReference type="EMBL" id="JAFEKC020000002">
    <property type="protein sequence ID" value="KAK0516212.1"/>
    <property type="molecule type" value="Genomic_DNA"/>
</dbReference>
<dbReference type="Proteomes" id="UP001166286">
    <property type="component" value="Unassembled WGS sequence"/>
</dbReference>
<protein>
    <recommendedName>
        <fullName evidence="6">Major facilitator superfamily (MFS) profile domain-containing protein</fullName>
    </recommendedName>
</protein>
<feature type="transmembrane region" description="Helical" evidence="5">
    <location>
        <begin position="403"/>
        <end position="421"/>
    </location>
</feature>
<feature type="transmembrane region" description="Helical" evidence="5">
    <location>
        <begin position="433"/>
        <end position="454"/>
    </location>
</feature>
<dbReference type="InterPro" id="IPR011701">
    <property type="entry name" value="MFS"/>
</dbReference>
<feature type="transmembrane region" description="Helical" evidence="5">
    <location>
        <begin position="183"/>
        <end position="201"/>
    </location>
</feature>
<evidence type="ECO:0000256" key="5">
    <source>
        <dbReference type="SAM" id="Phobius"/>
    </source>
</evidence>
<dbReference type="Pfam" id="PF07690">
    <property type="entry name" value="MFS_1"/>
    <property type="match status" value="1"/>
</dbReference>
<feature type="domain" description="Major facilitator superfamily (MFS) profile" evidence="6">
    <location>
        <begin position="60"/>
        <end position="562"/>
    </location>
</feature>
<dbReference type="GO" id="GO:0005886">
    <property type="term" value="C:plasma membrane"/>
    <property type="evidence" value="ECO:0007669"/>
    <property type="project" value="TreeGrafter"/>
</dbReference>
<feature type="transmembrane region" description="Helical" evidence="5">
    <location>
        <begin position="538"/>
        <end position="558"/>
    </location>
</feature>
<evidence type="ECO:0000313" key="7">
    <source>
        <dbReference type="EMBL" id="KAK0516212.1"/>
    </source>
</evidence>
<sequence>MDQDETAHMDNSAKLNTEHTSSLVKGSPILTAAEPSNEKTTDVLVTDETVWVTGWRLHFLSLSVAMCMFLVNIEVSIVGTSLISITNDLHGFRQVGWVVTAYLITYTSMIIIWAKLSDIFGRKEATMATMIIFVVFSGGCAASHTMNELIINRAFQGIGAAGCVSMALTIAYEMVPKEQYPAIAAEIAAATALGSLVGPLIGGGVSERSTWRWVFLLNVPAGVITIILLFICVPKNFPHQGQASYVAPTFKEKLSRQSLSRLDVSGAFLLLGATLLLVTVLLEASNEFAWGSGTAISLLVVSAILWVLFLVNERIVTGEEWRAEPVFPWRFLVNRPWMGTLLVSLLSGVPYNIIVIDIPQRFQAVYGASPFGAGVRLIPFNFLIALSSVLINIFAARTRIPPVYILFVGSIIQLVGLALFSTLSTSLTVPSVIYGWEVLAGCGIGIVMGMLLVIPPHVVEARDLAISSGALLQFRVFGGALGLAIASSVMNSHLTSSLSGSIGAEKLASVLQSTAAIKGFPPNVQLQILEAFASGYNLQMKIMTGFAGLQVLAVGLIWRKDQISVVGKKE</sequence>
<feature type="transmembrane region" description="Helical" evidence="5">
    <location>
        <begin position="95"/>
        <end position="113"/>
    </location>
</feature>
<gene>
    <name evidence="7" type="ORF">JMJ35_000815</name>
</gene>
<evidence type="ECO:0000256" key="3">
    <source>
        <dbReference type="ARBA" id="ARBA00022989"/>
    </source>
</evidence>
<dbReference type="Gene3D" id="1.20.1720.10">
    <property type="entry name" value="Multidrug resistance protein D"/>
    <property type="match status" value="1"/>
</dbReference>
<comment type="caution">
    <text evidence="7">The sequence shown here is derived from an EMBL/GenBank/DDBJ whole genome shotgun (WGS) entry which is preliminary data.</text>
</comment>
<evidence type="ECO:0000259" key="6">
    <source>
        <dbReference type="PROSITE" id="PS50850"/>
    </source>
</evidence>
<feature type="transmembrane region" description="Helical" evidence="5">
    <location>
        <begin position="374"/>
        <end position="396"/>
    </location>
</feature>
<dbReference type="InterPro" id="IPR036259">
    <property type="entry name" value="MFS_trans_sf"/>
</dbReference>
<accession>A0AA39R7B0</accession>
<evidence type="ECO:0000256" key="1">
    <source>
        <dbReference type="ARBA" id="ARBA00004141"/>
    </source>
</evidence>
<dbReference type="GO" id="GO:0022857">
    <property type="term" value="F:transmembrane transporter activity"/>
    <property type="evidence" value="ECO:0007669"/>
    <property type="project" value="InterPro"/>
</dbReference>
<dbReference type="InterPro" id="IPR020846">
    <property type="entry name" value="MFS_dom"/>
</dbReference>
<feature type="transmembrane region" description="Helical" evidence="5">
    <location>
        <begin position="466"/>
        <end position="490"/>
    </location>
</feature>
<reference evidence="7" key="1">
    <citation type="submission" date="2023-03" db="EMBL/GenBank/DDBJ databases">
        <title>Complete genome of Cladonia borealis.</title>
        <authorList>
            <person name="Park H."/>
        </authorList>
    </citation>
    <scope>NUCLEOTIDE SEQUENCE</scope>
    <source>
        <strain evidence="7">ANT050790</strain>
    </source>
</reference>
<dbReference type="AlphaFoldDB" id="A0AA39R7B0"/>
<name>A0AA39R7B0_9LECA</name>